<dbReference type="PANTHER" id="PTHR24567:SF68">
    <property type="entry name" value="DNA-BINDING TRANSCRIPTIONAL DUAL REGULATOR CRP"/>
    <property type="match status" value="1"/>
</dbReference>
<dbReference type="Gene3D" id="1.10.10.10">
    <property type="entry name" value="Winged helix-like DNA-binding domain superfamily/Winged helix DNA-binding domain"/>
    <property type="match status" value="1"/>
</dbReference>
<keyword evidence="7" id="KW-1185">Reference proteome</keyword>
<keyword evidence="2" id="KW-0238">DNA-binding</keyword>
<dbReference type="PRINTS" id="PR00034">
    <property type="entry name" value="HTHCRP"/>
</dbReference>
<keyword evidence="3" id="KW-0804">Transcription</keyword>
<dbReference type="PROSITE" id="PS51063">
    <property type="entry name" value="HTH_CRP_2"/>
    <property type="match status" value="1"/>
</dbReference>
<dbReference type="SMART" id="SM00419">
    <property type="entry name" value="HTH_CRP"/>
    <property type="match status" value="1"/>
</dbReference>
<dbReference type="OrthoDB" id="9810708at2"/>
<dbReference type="InterPro" id="IPR036388">
    <property type="entry name" value="WH-like_DNA-bd_sf"/>
</dbReference>
<dbReference type="SMART" id="SM00100">
    <property type="entry name" value="cNMP"/>
    <property type="match status" value="1"/>
</dbReference>
<dbReference type="InterPro" id="IPR014710">
    <property type="entry name" value="RmlC-like_jellyroll"/>
</dbReference>
<dbReference type="AlphaFoldDB" id="A0A4R1L153"/>
<dbReference type="GO" id="GO:0003700">
    <property type="term" value="F:DNA-binding transcription factor activity"/>
    <property type="evidence" value="ECO:0007669"/>
    <property type="project" value="TreeGrafter"/>
</dbReference>
<dbReference type="Pfam" id="PF13545">
    <property type="entry name" value="HTH_Crp_2"/>
    <property type="match status" value="1"/>
</dbReference>
<evidence type="ECO:0000256" key="1">
    <source>
        <dbReference type="ARBA" id="ARBA00023015"/>
    </source>
</evidence>
<evidence type="ECO:0000256" key="3">
    <source>
        <dbReference type="ARBA" id="ARBA00023163"/>
    </source>
</evidence>
<sequence>MIHERIDVAAVLQKTALLSSLNPSETQLLAARTSRKRFDTGELLFAEGEKCQGLHIIADGKVRIFKTSLGGREQVLAINVSGECVAELPVFDGGVFPASAMAIEDTEIAFISRSDFQAFCLEHPGVALKVLAVVGARLRRLVGIIEELSFTTIRQRLISALVRLAETEGKQTEAGIEFQLPASHQELASQLGTVRELISRNLMRLQAEGLLDVDARHIVVKDIKGLRDLITASS</sequence>
<dbReference type="EMBL" id="SMGK01000005">
    <property type="protein sequence ID" value="TCK71668.1"/>
    <property type="molecule type" value="Genomic_DNA"/>
</dbReference>
<reference evidence="6 7" key="1">
    <citation type="submission" date="2019-03" db="EMBL/GenBank/DDBJ databases">
        <title>Genomic Encyclopedia of Type Strains, Phase IV (KMG-IV): sequencing the most valuable type-strain genomes for metagenomic binning, comparative biology and taxonomic classification.</title>
        <authorList>
            <person name="Goeker M."/>
        </authorList>
    </citation>
    <scope>NUCLEOTIDE SEQUENCE [LARGE SCALE GENOMIC DNA]</scope>
    <source>
        <strain evidence="6 7">DSM 103428</strain>
    </source>
</reference>
<dbReference type="CDD" id="cd00038">
    <property type="entry name" value="CAP_ED"/>
    <property type="match status" value="1"/>
</dbReference>
<comment type="caution">
    <text evidence="6">The sequence shown here is derived from an EMBL/GenBank/DDBJ whole genome shotgun (WGS) entry which is preliminary data.</text>
</comment>
<dbReference type="Pfam" id="PF00027">
    <property type="entry name" value="cNMP_binding"/>
    <property type="match status" value="1"/>
</dbReference>
<dbReference type="Proteomes" id="UP000295210">
    <property type="component" value="Unassembled WGS sequence"/>
</dbReference>
<organism evidence="6 7">
    <name type="scientific">Acidipila rosea</name>
    <dbReference type="NCBI Taxonomy" id="768535"/>
    <lineage>
        <taxon>Bacteria</taxon>
        <taxon>Pseudomonadati</taxon>
        <taxon>Acidobacteriota</taxon>
        <taxon>Terriglobia</taxon>
        <taxon>Terriglobales</taxon>
        <taxon>Acidobacteriaceae</taxon>
        <taxon>Acidipila</taxon>
    </lineage>
</organism>
<protein>
    <submittedName>
        <fullName evidence="6">Crp/Fnr family transcriptional regulator</fullName>
    </submittedName>
</protein>
<evidence type="ECO:0000259" key="4">
    <source>
        <dbReference type="PROSITE" id="PS50042"/>
    </source>
</evidence>
<dbReference type="SUPFAM" id="SSF46785">
    <property type="entry name" value="Winged helix' DNA-binding domain"/>
    <property type="match status" value="1"/>
</dbReference>
<feature type="domain" description="Cyclic nucleotide-binding" evidence="4">
    <location>
        <begin position="17"/>
        <end position="117"/>
    </location>
</feature>
<dbReference type="SUPFAM" id="SSF51206">
    <property type="entry name" value="cAMP-binding domain-like"/>
    <property type="match status" value="1"/>
</dbReference>
<evidence type="ECO:0000256" key="2">
    <source>
        <dbReference type="ARBA" id="ARBA00023125"/>
    </source>
</evidence>
<feature type="domain" description="HTH crp-type" evidence="5">
    <location>
        <begin position="151"/>
        <end position="224"/>
    </location>
</feature>
<name>A0A4R1L153_9BACT</name>
<dbReference type="PROSITE" id="PS50042">
    <property type="entry name" value="CNMP_BINDING_3"/>
    <property type="match status" value="1"/>
</dbReference>
<dbReference type="InterPro" id="IPR000595">
    <property type="entry name" value="cNMP-bd_dom"/>
</dbReference>
<dbReference type="PANTHER" id="PTHR24567">
    <property type="entry name" value="CRP FAMILY TRANSCRIPTIONAL REGULATORY PROTEIN"/>
    <property type="match status" value="1"/>
</dbReference>
<gene>
    <name evidence="6" type="ORF">C7378_2951</name>
</gene>
<evidence type="ECO:0000313" key="7">
    <source>
        <dbReference type="Proteomes" id="UP000295210"/>
    </source>
</evidence>
<keyword evidence="1" id="KW-0805">Transcription regulation</keyword>
<dbReference type="Gene3D" id="2.60.120.10">
    <property type="entry name" value="Jelly Rolls"/>
    <property type="match status" value="1"/>
</dbReference>
<dbReference type="RefSeq" id="WP_131998318.1">
    <property type="nucleotide sequence ID" value="NZ_SMGK01000005.1"/>
</dbReference>
<dbReference type="InterPro" id="IPR036390">
    <property type="entry name" value="WH_DNA-bd_sf"/>
</dbReference>
<evidence type="ECO:0000259" key="5">
    <source>
        <dbReference type="PROSITE" id="PS51063"/>
    </source>
</evidence>
<dbReference type="InterPro" id="IPR012318">
    <property type="entry name" value="HTH_CRP"/>
</dbReference>
<dbReference type="GO" id="GO:0005829">
    <property type="term" value="C:cytosol"/>
    <property type="evidence" value="ECO:0007669"/>
    <property type="project" value="TreeGrafter"/>
</dbReference>
<dbReference type="InterPro" id="IPR050397">
    <property type="entry name" value="Env_Response_Regulators"/>
</dbReference>
<dbReference type="GO" id="GO:0003677">
    <property type="term" value="F:DNA binding"/>
    <property type="evidence" value="ECO:0007669"/>
    <property type="project" value="UniProtKB-KW"/>
</dbReference>
<dbReference type="InterPro" id="IPR018490">
    <property type="entry name" value="cNMP-bd_dom_sf"/>
</dbReference>
<accession>A0A4R1L153</accession>
<evidence type="ECO:0000313" key="6">
    <source>
        <dbReference type="EMBL" id="TCK71668.1"/>
    </source>
</evidence>
<proteinExistence type="predicted"/>